<evidence type="ECO:0000313" key="5">
    <source>
        <dbReference type="EMBL" id="MCG4959527.1"/>
    </source>
</evidence>
<name>A0A1Y4A4F2_9BACT</name>
<reference evidence="6" key="3">
    <citation type="submission" date="2023-01" db="EMBL/GenBank/DDBJ databases">
        <title>Human gut microbiome strain richness.</title>
        <authorList>
            <person name="Chen-Liaw A."/>
        </authorList>
    </citation>
    <scope>NUCLEOTIDE SEQUENCE</scope>
    <source>
        <strain evidence="6">RTP21484st1_B7_RTP21484_190118</strain>
    </source>
</reference>
<reference evidence="5" key="2">
    <citation type="submission" date="2022-01" db="EMBL/GenBank/DDBJ databases">
        <title>Collection of gut derived symbiotic bacterial strains cultured from healthy donors.</title>
        <authorList>
            <person name="Lin H."/>
            <person name="Kohout C."/>
            <person name="Waligurski E."/>
            <person name="Pamer E.G."/>
        </authorList>
    </citation>
    <scope>NUCLEOTIDE SEQUENCE</scope>
    <source>
        <strain evidence="5">DFI.1.149</strain>
    </source>
</reference>
<dbReference type="EMBL" id="JAKNDN010000010">
    <property type="protein sequence ID" value="MCG4959527.1"/>
    <property type="molecule type" value="Genomic_DNA"/>
</dbReference>
<organism evidence="8 9">
    <name type="scientific">Odoribacter splanchnicus</name>
    <dbReference type="NCBI Taxonomy" id="28118"/>
    <lineage>
        <taxon>Bacteria</taxon>
        <taxon>Pseudomonadati</taxon>
        <taxon>Bacteroidota</taxon>
        <taxon>Bacteroidia</taxon>
        <taxon>Bacteroidales</taxon>
        <taxon>Odoribacteraceae</taxon>
        <taxon>Odoribacter</taxon>
    </lineage>
</organism>
<dbReference type="GO" id="GO:0000160">
    <property type="term" value="P:phosphorelay signal transduction system"/>
    <property type="evidence" value="ECO:0007669"/>
    <property type="project" value="UniProtKB-KW"/>
</dbReference>
<dbReference type="PANTHER" id="PTHR45339">
    <property type="entry name" value="HYBRID SIGNAL TRANSDUCTION HISTIDINE KINASE J"/>
    <property type="match status" value="1"/>
</dbReference>
<dbReference type="EMBL" id="JAQMRD010000033">
    <property type="protein sequence ID" value="MDB9224862.1"/>
    <property type="molecule type" value="Genomic_DNA"/>
</dbReference>
<dbReference type="PANTHER" id="PTHR45339:SF1">
    <property type="entry name" value="HYBRID SIGNAL TRANSDUCTION HISTIDINE KINASE J"/>
    <property type="match status" value="1"/>
</dbReference>
<feature type="domain" description="Response regulatory" evidence="4">
    <location>
        <begin position="10"/>
        <end position="123"/>
    </location>
</feature>
<dbReference type="CDD" id="cd17546">
    <property type="entry name" value="REC_hyHK_CKI1_RcsC-like"/>
    <property type="match status" value="1"/>
</dbReference>
<evidence type="ECO:0000313" key="7">
    <source>
        <dbReference type="EMBL" id="RGU57210.1"/>
    </source>
</evidence>
<proteinExistence type="predicted"/>
<evidence type="ECO:0000313" key="8">
    <source>
        <dbReference type="EMBL" id="RGV30246.1"/>
    </source>
</evidence>
<feature type="modified residue" description="4-aspartylphosphate" evidence="3">
    <location>
        <position position="58"/>
    </location>
</feature>
<dbReference type="Gene3D" id="3.40.50.2300">
    <property type="match status" value="1"/>
</dbReference>
<dbReference type="PROSITE" id="PS50110">
    <property type="entry name" value="RESPONSE_REGULATORY"/>
    <property type="match status" value="1"/>
</dbReference>
<dbReference type="SMART" id="SM00448">
    <property type="entry name" value="REC"/>
    <property type="match status" value="1"/>
</dbReference>
<reference evidence="9 10" key="1">
    <citation type="submission" date="2018-08" db="EMBL/GenBank/DDBJ databases">
        <title>A genome reference for cultivated species of the human gut microbiota.</title>
        <authorList>
            <person name="Zou Y."/>
            <person name="Xue W."/>
            <person name="Luo G."/>
        </authorList>
    </citation>
    <scope>NUCLEOTIDE SEQUENCE [LARGE SCALE GENOMIC DNA]</scope>
    <source>
        <strain evidence="8 9">AF14-6AC</strain>
        <strain evidence="7 10">AF16-14</strain>
    </source>
</reference>
<evidence type="ECO:0000313" key="6">
    <source>
        <dbReference type="EMBL" id="MDB9224862.1"/>
    </source>
</evidence>
<evidence type="ECO:0000313" key="9">
    <source>
        <dbReference type="Proteomes" id="UP000283426"/>
    </source>
</evidence>
<evidence type="ECO:0000256" key="1">
    <source>
        <dbReference type="ARBA" id="ARBA00022553"/>
    </source>
</evidence>
<evidence type="ECO:0000313" key="10">
    <source>
        <dbReference type="Proteomes" id="UP000284243"/>
    </source>
</evidence>
<comment type="caution">
    <text evidence="8">The sequence shown here is derived from an EMBL/GenBank/DDBJ whole genome shotgun (WGS) entry which is preliminary data.</text>
</comment>
<accession>A0A1Y4A4F2</accession>
<keyword evidence="1 3" id="KW-0597">Phosphoprotein</keyword>
<dbReference type="AlphaFoldDB" id="A0A1Y4A4F2"/>
<dbReference type="Proteomes" id="UP000283426">
    <property type="component" value="Unassembled WGS sequence"/>
</dbReference>
<sequence length="124" mass="14131">MGDVIDDRPLILVAEDNASNYLLIEILLKHTYRLIHAQNGREAVAFFQSHHPQLILMDIKMPEMNGYEATSEIRKSSADIPIIAVTAYAFTEDEKRILENGFNGYLSKPIKAQTLLQKIKEFLN</sequence>
<dbReference type="EMBL" id="QRYC01000006">
    <property type="protein sequence ID" value="RGU57210.1"/>
    <property type="molecule type" value="Genomic_DNA"/>
</dbReference>
<dbReference type="Pfam" id="PF00072">
    <property type="entry name" value="Response_reg"/>
    <property type="match status" value="1"/>
</dbReference>
<evidence type="ECO:0000256" key="3">
    <source>
        <dbReference type="PROSITE-ProRule" id="PRU00169"/>
    </source>
</evidence>
<dbReference type="InterPro" id="IPR011006">
    <property type="entry name" value="CheY-like_superfamily"/>
</dbReference>
<protein>
    <submittedName>
        <fullName evidence="8">Response regulator</fullName>
    </submittedName>
</protein>
<dbReference type="InterPro" id="IPR001789">
    <property type="entry name" value="Sig_transdc_resp-reg_receiver"/>
</dbReference>
<dbReference type="Proteomes" id="UP001212263">
    <property type="component" value="Unassembled WGS sequence"/>
</dbReference>
<dbReference type="SUPFAM" id="SSF52172">
    <property type="entry name" value="CheY-like"/>
    <property type="match status" value="1"/>
</dbReference>
<evidence type="ECO:0000256" key="2">
    <source>
        <dbReference type="ARBA" id="ARBA00023012"/>
    </source>
</evidence>
<gene>
    <name evidence="8" type="ORF">DWW24_02300</name>
    <name evidence="7" type="ORF">DWW57_06545</name>
    <name evidence="5" type="ORF">L0P03_06630</name>
    <name evidence="6" type="ORF">PN645_17950</name>
</gene>
<dbReference type="OMA" id="WIKDDPE"/>
<dbReference type="EMBL" id="QRYW01000003">
    <property type="protein sequence ID" value="RGV30246.1"/>
    <property type="molecule type" value="Genomic_DNA"/>
</dbReference>
<keyword evidence="2" id="KW-0902">Two-component regulatory system</keyword>
<evidence type="ECO:0000259" key="4">
    <source>
        <dbReference type="PROSITE" id="PS50110"/>
    </source>
</evidence>
<dbReference type="Proteomes" id="UP001199750">
    <property type="component" value="Unassembled WGS sequence"/>
</dbReference>
<dbReference type="Proteomes" id="UP000284243">
    <property type="component" value="Unassembled WGS sequence"/>
</dbReference>